<accession>A0AAP0G5B7</accession>
<sequence length="124" mass="13512">MAKIPLRVTHLGCHNTRRCRINCSRRIIHEKRSAGANNINHHRADNNDAESDNKRQAQDMSGAGAVGAGATCEEEAGLASVAGETMPISSSKVVMRAHVLAYLEIRARKEEGGYLRSVCVLFQV</sequence>
<evidence type="ECO:0000313" key="2">
    <source>
        <dbReference type="EMBL" id="KAK8937452.1"/>
    </source>
</evidence>
<protein>
    <submittedName>
        <fullName evidence="2">Uncharacterized protein</fullName>
    </submittedName>
</protein>
<dbReference type="Proteomes" id="UP001418222">
    <property type="component" value="Unassembled WGS sequence"/>
</dbReference>
<feature type="compositionally biased region" description="Basic and acidic residues" evidence="1">
    <location>
        <begin position="42"/>
        <end position="57"/>
    </location>
</feature>
<reference evidence="2 3" key="1">
    <citation type="journal article" date="2022" name="Nat. Plants">
        <title>Genomes of leafy and leafless Platanthera orchids illuminate the evolution of mycoheterotrophy.</title>
        <authorList>
            <person name="Li M.H."/>
            <person name="Liu K.W."/>
            <person name="Li Z."/>
            <person name="Lu H.C."/>
            <person name="Ye Q.L."/>
            <person name="Zhang D."/>
            <person name="Wang J.Y."/>
            <person name="Li Y.F."/>
            <person name="Zhong Z.M."/>
            <person name="Liu X."/>
            <person name="Yu X."/>
            <person name="Liu D.K."/>
            <person name="Tu X.D."/>
            <person name="Liu B."/>
            <person name="Hao Y."/>
            <person name="Liao X.Y."/>
            <person name="Jiang Y.T."/>
            <person name="Sun W.H."/>
            <person name="Chen J."/>
            <person name="Chen Y.Q."/>
            <person name="Ai Y."/>
            <person name="Zhai J.W."/>
            <person name="Wu S.S."/>
            <person name="Zhou Z."/>
            <person name="Hsiao Y.Y."/>
            <person name="Wu W.L."/>
            <person name="Chen Y.Y."/>
            <person name="Lin Y.F."/>
            <person name="Hsu J.L."/>
            <person name="Li C.Y."/>
            <person name="Wang Z.W."/>
            <person name="Zhao X."/>
            <person name="Zhong W.Y."/>
            <person name="Ma X.K."/>
            <person name="Ma L."/>
            <person name="Huang J."/>
            <person name="Chen G.Z."/>
            <person name="Huang M.Z."/>
            <person name="Huang L."/>
            <person name="Peng D.H."/>
            <person name="Luo Y.B."/>
            <person name="Zou S.Q."/>
            <person name="Chen S.P."/>
            <person name="Lan S."/>
            <person name="Tsai W.C."/>
            <person name="Van de Peer Y."/>
            <person name="Liu Z.J."/>
        </authorList>
    </citation>
    <scope>NUCLEOTIDE SEQUENCE [LARGE SCALE GENOMIC DNA]</scope>
    <source>
        <strain evidence="2">Lor287</strain>
    </source>
</reference>
<name>A0AAP0G5B7_9ASPA</name>
<gene>
    <name evidence="2" type="ORF">KSP39_PZI012253</name>
</gene>
<organism evidence="2 3">
    <name type="scientific">Platanthera zijinensis</name>
    <dbReference type="NCBI Taxonomy" id="2320716"/>
    <lineage>
        <taxon>Eukaryota</taxon>
        <taxon>Viridiplantae</taxon>
        <taxon>Streptophyta</taxon>
        <taxon>Embryophyta</taxon>
        <taxon>Tracheophyta</taxon>
        <taxon>Spermatophyta</taxon>
        <taxon>Magnoliopsida</taxon>
        <taxon>Liliopsida</taxon>
        <taxon>Asparagales</taxon>
        <taxon>Orchidaceae</taxon>
        <taxon>Orchidoideae</taxon>
        <taxon>Orchideae</taxon>
        <taxon>Orchidinae</taxon>
        <taxon>Platanthera</taxon>
    </lineage>
</organism>
<dbReference type="AlphaFoldDB" id="A0AAP0G5B7"/>
<dbReference type="EMBL" id="JBBWWQ010000010">
    <property type="protein sequence ID" value="KAK8937452.1"/>
    <property type="molecule type" value="Genomic_DNA"/>
</dbReference>
<evidence type="ECO:0000256" key="1">
    <source>
        <dbReference type="SAM" id="MobiDB-lite"/>
    </source>
</evidence>
<proteinExistence type="predicted"/>
<comment type="caution">
    <text evidence="2">The sequence shown here is derived from an EMBL/GenBank/DDBJ whole genome shotgun (WGS) entry which is preliminary data.</text>
</comment>
<evidence type="ECO:0000313" key="3">
    <source>
        <dbReference type="Proteomes" id="UP001418222"/>
    </source>
</evidence>
<feature type="region of interest" description="Disordered" evidence="1">
    <location>
        <begin position="34"/>
        <end position="68"/>
    </location>
</feature>
<keyword evidence="3" id="KW-1185">Reference proteome</keyword>